<feature type="compositionally biased region" description="Polar residues" evidence="1">
    <location>
        <begin position="515"/>
        <end position="527"/>
    </location>
</feature>
<dbReference type="Proteomes" id="UP000663834">
    <property type="component" value="Unassembled WGS sequence"/>
</dbReference>
<proteinExistence type="predicted"/>
<feature type="compositionally biased region" description="Polar residues" evidence="1">
    <location>
        <begin position="367"/>
        <end position="382"/>
    </location>
</feature>
<feature type="compositionally biased region" description="Polar residues" evidence="1">
    <location>
        <begin position="417"/>
        <end position="429"/>
    </location>
</feature>
<sequence length="539" mass="61672">MDRIRWSEKSIPFGSIVNNPNVSKPALVLIGNKPIVVGEKISGEFITASPCKVSGDRFDVLEQEIILSSKHTGLWRVISRATTQKEGHIHRLTTKDIESVHMQDSLNKRDTPRSYISIREIEAFELIARSNDTAVASGMRIERRLKPIEENVEFEITDATEVEYTPSEGERTSQDYVTQPKTKQPLLLSLLLPGVMEQEQVIRNRVLRALHCVTKGETRKRHFLVEINELPCEIRPIASEGSVELRYIHSSQNLFDYLLNHGNDAVLYVKLLRGDPPMKAVEFDGYMVLKSIINGDKIPICRVEDLEITLVNPDLPVKVRLPARGEYSWHELSEVRAAEVQCVQLSLALFARHESEMYIATERQKSTKQSYPEPTYNQTLRTSDSHRSSNTMKKHLEECEKVFGNNNNSSSSSNSSYATKTRTSTKNDRYTQQAIENPISNQTLFNGLVHRYDTAQPRERLSARNKTHSVSSYNDRGKYSRTSTGHEKLDKRYDEEDSYDHIQRTTIKENPIHAKSNSYRSRTSANATEEKYSVYNKHQ</sequence>
<comment type="caution">
    <text evidence="3">The sequence shown here is derived from an EMBL/GenBank/DDBJ whole genome shotgun (WGS) entry which is preliminary data.</text>
</comment>
<accession>A0A816LRH5</accession>
<evidence type="ECO:0000256" key="1">
    <source>
        <dbReference type="SAM" id="MobiDB-lite"/>
    </source>
</evidence>
<feature type="region of interest" description="Disordered" evidence="1">
    <location>
        <begin position="362"/>
        <end position="429"/>
    </location>
</feature>
<dbReference type="EMBL" id="CAJNRE010001424">
    <property type="protein sequence ID" value="CAF1943149.1"/>
    <property type="molecule type" value="Genomic_DNA"/>
</dbReference>
<feature type="compositionally biased region" description="Basic and acidic residues" evidence="1">
    <location>
        <begin position="484"/>
        <end position="512"/>
    </location>
</feature>
<gene>
    <name evidence="2" type="ORF">KQP761_LOCUS12598</name>
    <name evidence="3" type="ORF">MBJ925_LOCUS5511</name>
</gene>
<evidence type="ECO:0000313" key="3">
    <source>
        <dbReference type="EMBL" id="CAF1943149.1"/>
    </source>
</evidence>
<feature type="region of interest" description="Disordered" evidence="1">
    <location>
        <begin position="456"/>
        <end position="539"/>
    </location>
</feature>
<protein>
    <recommendedName>
        <fullName evidence="5">CABIT domain-containing protein</fullName>
    </recommendedName>
</protein>
<name>A0A816LRH5_9BILA</name>
<dbReference type="Proteomes" id="UP000663824">
    <property type="component" value="Unassembled WGS sequence"/>
</dbReference>
<evidence type="ECO:0000313" key="4">
    <source>
        <dbReference type="Proteomes" id="UP000663824"/>
    </source>
</evidence>
<evidence type="ECO:0008006" key="5">
    <source>
        <dbReference type="Google" id="ProtNLM"/>
    </source>
</evidence>
<evidence type="ECO:0000313" key="2">
    <source>
        <dbReference type="EMBL" id="CAF1462347.1"/>
    </source>
</evidence>
<dbReference type="EMBL" id="CAJNOW010005754">
    <property type="protein sequence ID" value="CAF1462347.1"/>
    <property type="molecule type" value="Genomic_DNA"/>
</dbReference>
<feature type="compositionally biased region" description="Low complexity" evidence="1">
    <location>
        <begin position="405"/>
        <end position="416"/>
    </location>
</feature>
<dbReference type="AlphaFoldDB" id="A0A816LRH5"/>
<reference evidence="3" key="1">
    <citation type="submission" date="2021-02" db="EMBL/GenBank/DDBJ databases">
        <authorList>
            <person name="Nowell W R."/>
        </authorList>
    </citation>
    <scope>NUCLEOTIDE SEQUENCE</scope>
</reference>
<organism evidence="3 4">
    <name type="scientific">Rotaria magnacalcarata</name>
    <dbReference type="NCBI Taxonomy" id="392030"/>
    <lineage>
        <taxon>Eukaryota</taxon>
        <taxon>Metazoa</taxon>
        <taxon>Spiralia</taxon>
        <taxon>Gnathifera</taxon>
        <taxon>Rotifera</taxon>
        <taxon>Eurotatoria</taxon>
        <taxon>Bdelloidea</taxon>
        <taxon>Philodinida</taxon>
        <taxon>Philodinidae</taxon>
        <taxon>Rotaria</taxon>
    </lineage>
</organism>
<dbReference type="OrthoDB" id="9984268at2759"/>